<dbReference type="FunFam" id="3.40.190.10:FF:000035">
    <property type="entry name" value="Molybdate ABC transporter substrate-binding protein"/>
    <property type="match status" value="1"/>
</dbReference>
<keyword evidence="8" id="KW-1185">Reference proteome</keyword>
<comment type="similarity">
    <text evidence="1">Belongs to the bacterial solute-binding protein ModA family.</text>
</comment>
<dbReference type="GO" id="GO:0046872">
    <property type="term" value="F:metal ion binding"/>
    <property type="evidence" value="ECO:0007669"/>
    <property type="project" value="UniProtKB-KW"/>
</dbReference>
<dbReference type="GO" id="GO:0015689">
    <property type="term" value="P:molybdate ion transport"/>
    <property type="evidence" value="ECO:0007669"/>
    <property type="project" value="InterPro"/>
</dbReference>
<dbReference type="PIRSF" id="PIRSF004846">
    <property type="entry name" value="ModA"/>
    <property type="match status" value="1"/>
</dbReference>
<evidence type="ECO:0000313" key="8">
    <source>
        <dbReference type="Proteomes" id="UP000586976"/>
    </source>
</evidence>
<dbReference type="Gene3D" id="3.40.190.10">
    <property type="entry name" value="Periplasmic binding protein-like II"/>
    <property type="match status" value="2"/>
</dbReference>
<keyword evidence="2 5" id="KW-0500">Molybdenum</keyword>
<feature type="chain" id="PRO_5031210248" evidence="6">
    <location>
        <begin position="31"/>
        <end position="272"/>
    </location>
</feature>
<organism evidence="7 8">
    <name type="scientific">Streptomyces himalayensis subsp. aureolus</name>
    <dbReference type="NCBI Taxonomy" id="2758039"/>
    <lineage>
        <taxon>Bacteria</taxon>
        <taxon>Bacillati</taxon>
        <taxon>Actinomycetota</taxon>
        <taxon>Actinomycetes</taxon>
        <taxon>Kitasatosporales</taxon>
        <taxon>Streptomycetaceae</taxon>
        <taxon>Streptomyces</taxon>
        <taxon>Streptomyces himalayensis</taxon>
    </lineage>
</organism>
<accession>A0A7W2HKF4</accession>
<reference evidence="7 8" key="1">
    <citation type="submission" date="2020-07" db="EMBL/GenBank/DDBJ databases">
        <title>Streptomyces isolated from Indian soil.</title>
        <authorList>
            <person name="Mandal S."/>
            <person name="Maiti P.K."/>
        </authorList>
    </citation>
    <scope>NUCLEOTIDE SEQUENCE [LARGE SCALE GENOMIC DNA]</scope>
    <source>
        <strain evidence="7 8">PSKA54</strain>
    </source>
</reference>
<keyword evidence="4 6" id="KW-0732">Signal</keyword>
<dbReference type="PANTHER" id="PTHR30632:SF14">
    <property type="entry name" value="TUNGSTATE_MOLYBDATE_CHROMATE-BINDING PROTEIN MODA"/>
    <property type="match status" value="1"/>
</dbReference>
<name>A0A7W2HKF4_9ACTN</name>
<dbReference type="GO" id="GO:0030973">
    <property type="term" value="F:molybdate ion binding"/>
    <property type="evidence" value="ECO:0007669"/>
    <property type="project" value="InterPro"/>
</dbReference>
<dbReference type="SUPFAM" id="SSF53850">
    <property type="entry name" value="Periplasmic binding protein-like II"/>
    <property type="match status" value="1"/>
</dbReference>
<protein>
    <submittedName>
        <fullName evidence="7">Molybdate ABC transporter substrate-binding protein</fullName>
    </submittedName>
</protein>
<keyword evidence="3 5" id="KW-0479">Metal-binding</keyword>
<dbReference type="Proteomes" id="UP000586976">
    <property type="component" value="Unassembled WGS sequence"/>
</dbReference>
<evidence type="ECO:0000256" key="3">
    <source>
        <dbReference type="ARBA" id="ARBA00022723"/>
    </source>
</evidence>
<dbReference type="PANTHER" id="PTHR30632">
    <property type="entry name" value="MOLYBDATE-BINDING PERIPLASMIC PROTEIN"/>
    <property type="match status" value="1"/>
</dbReference>
<proteinExistence type="inferred from homology"/>
<evidence type="ECO:0000256" key="2">
    <source>
        <dbReference type="ARBA" id="ARBA00022505"/>
    </source>
</evidence>
<feature type="signal peptide" evidence="6">
    <location>
        <begin position="1"/>
        <end position="30"/>
    </location>
</feature>
<feature type="binding site" evidence="5">
    <location>
        <position position="184"/>
    </location>
    <ligand>
        <name>molybdate</name>
        <dbReference type="ChEBI" id="CHEBI:36264"/>
    </ligand>
</feature>
<evidence type="ECO:0000313" key="7">
    <source>
        <dbReference type="EMBL" id="MBA4867073.1"/>
    </source>
</evidence>
<dbReference type="AlphaFoldDB" id="A0A7W2HKF4"/>
<evidence type="ECO:0000256" key="6">
    <source>
        <dbReference type="SAM" id="SignalP"/>
    </source>
</evidence>
<evidence type="ECO:0000256" key="4">
    <source>
        <dbReference type="ARBA" id="ARBA00022729"/>
    </source>
</evidence>
<evidence type="ECO:0000256" key="5">
    <source>
        <dbReference type="PIRSR" id="PIRSR004846-1"/>
    </source>
</evidence>
<dbReference type="Pfam" id="PF13531">
    <property type="entry name" value="SBP_bac_11"/>
    <property type="match status" value="1"/>
</dbReference>
<dbReference type="RefSeq" id="WP_181868402.1">
    <property type="nucleotide sequence ID" value="NZ_JACEQY010000089.1"/>
</dbReference>
<dbReference type="InterPro" id="IPR005950">
    <property type="entry name" value="ModA"/>
</dbReference>
<dbReference type="NCBIfam" id="TIGR01256">
    <property type="entry name" value="modA"/>
    <property type="match status" value="1"/>
</dbReference>
<dbReference type="EMBL" id="JACEQY010000089">
    <property type="protein sequence ID" value="MBA4867073.1"/>
    <property type="molecule type" value="Genomic_DNA"/>
</dbReference>
<feature type="binding site" evidence="5">
    <location>
        <position position="76"/>
    </location>
    <ligand>
        <name>molybdate</name>
        <dbReference type="ChEBI" id="CHEBI:36264"/>
    </ligand>
</feature>
<comment type="caution">
    <text evidence="7">The sequence shown here is derived from an EMBL/GenBank/DDBJ whole genome shotgun (WGS) entry which is preliminary data.</text>
</comment>
<dbReference type="GO" id="GO:1901359">
    <property type="term" value="F:tungstate binding"/>
    <property type="evidence" value="ECO:0007669"/>
    <property type="project" value="UniProtKB-ARBA"/>
</dbReference>
<evidence type="ECO:0000256" key="1">
    <source>
        <dbReference type="ARBA" id="ARBA00009175"/>
    </source>
</evidence>
<sequence>MTLPAISRRLRHTAALLAATTLLAACSANADSGGGDGGPASITVAAASDLRLAFTDLGKRYEKDTAGKVIFTFGSSGQLSQQITKGAPFDVFASASTNYVDDVVKAGKGIESTRADYAYGRLAIWTNKAGDKTTSIKDLTDAKYGKIAIANPEHAPYGVAAVEALKDAGIYDQVKDRLVYGENISDTLRLATSGNAQSALVSLSLVITRTDGAYTLVPEKAHKPLRQVLVVTAPKDKQDAAKKFADLVNSAEGRKVMDKYGFVLPGERTSTG</sequence>
<dbReference type="CDD" id="cd13539">
    <property type="entry name" value="PBP2_AvModA"/>
    <property type="match status" value="1"/>
</dbReference>
<dbReference type="InterPro" id="IPR050682">
    <property type="entry name" value="ModA/WtpA"/>
</dbReference>
<gene>
    <name evidence="7" type="primary">modA</name>
    <name evidence="7" type="ORF">H1V43_38480</name>
</gene>
<dbReference type="InterPro" id="IPR044084">
    <property type="entry name" value="AvModA-like_subst-bd"/>
</dbReference>